<keyword evidence="2" id="KW-1185">Reference proteome</keyword>
<name>A0ABR9JYI8_9ACTN</name>
<organism evidence="1 2">
    <name type="scientific">Actinomadura algeriensis</name>
    <dbReference type="NCBI Taxonomy" id="1679523"/>
    <lineage>
        <taxon>Bacteria</taxon>
        <taxon>Bacillati</taxon>
        <taxon>Actinomycetota</taxon>
        <taxon>Actinomycetes</taxon>
        <taxon>Streptosporangiales</taxon>
        <taxon>Thermomonosporaceae</taxon>
        <taxon>Actinomadura</taxon>
    </lineage>
</organism>
<evidence type="ECO:0000313" key="2">
    <source>
        <dbReference type="Proteomes" id="UP000627838"/>
    </source>
</evidence>
<dbReference type="Proteomes" id="UP000627838">
    <property type="component" value="Unassembled WGS sequence"/>
</dbReference>
<dbReference type="EMBL" id="JADBDZ010000001">
    <property type="protein sequence ID" value="MBE1535641.1"/>
    <property type="molecule type" value="Genomic_DNA"/>
</dbReference>
<evidence type="ECO:0000313" key="1">
    <source>
        <dbReference type="EMBL" id="MBE1535641.1"/>
    </source>
</evidence>
<evidence type="ECO:0008006" key="3">
    <source>
        <dbReference type="Google" id="ProtNLM"/>
    </source>
</evidence>
<dbReference type="RefSeq" id="WP_225961350.1">
    <property type="nucleotide sequence ID" value="NZ_JADBDZ010000001.1"/>
</dbReference>
<reference evidence="1 2" key="1">
    <citation type="submission" date="2020-10" db="EMBL/GenBank/DDBJ databases">
        <title>Sequencing the genomes of 1000 actinobacteria strains.</title>
        <authorList>
            <person name="Klenk H.-P."/>
        </authorList>
    </citation>
    <scope>NUCLEOTIDE SEQUENCE [LARGE SCALE GENOMIC DNA]</scope>
    <source>
        <strain evidence="1 2">DSM 46744</strain>
    </source>
</reference>
<gene>
    <name evidence="1" type="ORF">H4W34_005474</name>
</gene>
<proteinExistence type="predicted"/>
<sequence length="103" mass="11314">MRALVPPFVAAGPPGVAIRTRLKGLTVGDETVLREVGAHLGSLASRDLKTRCADGVEHNSDRWAARLGVFGGANRFGKDRWRIDAYRCRKCGHLELHASEQTY</sequence>
<comment type="caution">
    <text evidence="1">The sequence shown here is derived from an EMBL/GenBank/DDBJ whole genome shotgun (WGS) entry which is preliminary data.</text>
</comment>
<protein>
    <recommendedName>
        <fullName evidence="3">Transposase</fullName>
    </recommendedName>
</protein>
<accession>A0ABR9JYI8</accession>